<evidence type="ECO:0000313" key="3">
    <source>
        <dbReference type="Proteomes" id="UP001549321"/>
    </source>
</evidence>
<reference evidence="2 3" key="1">
    <citation type="submission" date="2024-06" db="EMBL/GenBank/DDBJ databases">
        <title>Sorghum-associated microbial communities from plants grown in Nebraska, USA.</title>
        <authorList>
            <person name="Schachtman D."/>
        </authorList>
    </citation>
    <scope>NUCLEOTIDE SEQUENCE [LARGE SCALE GENOMIC DNA]</scope>
    <source>
        <strain evidence="2 3">3207</strain>
    </source>
</reference>
<evidence type="ECO:0000256" key="1">
    <source>
        <dbReference type="SAM" id="Phobius"/>
    </source>
</evidence>
<feature type="transmembrane region" description="Helical" evidence="1">
    <location>
        <begin position="206"/>
        <end position="223"/>
    </location>
</feature>
<keyword evidence="3" id="KW-1185">Reference proteome</keyword>
<comment type="caution">
    <text evidence="2">The sequence shown here is derived from an EMBL/GenBank/DDBJ whole genome shotgun (WGS) entry which is preliminary data.</text>
</comment>
<feature type="transmembrane region" description="Helical" evidence="1">
    <location>
        <begin position="6"/>
        <end position="21"/>
    </location>
</feature>
<dbReference type="Proteomes" id="UP001549321">
    <property type="component" value="Unassembled WGS sequence"/>
</dbReference>
<keyword evidence="1" id="KW-0472">Membrane</keyword>
<protein>
    <recommendedName>
        <fullName evidence="4">Oligosaccharide repeat unit polymerase</fullName>
    </recommendedName>
</protein>
<accession>A0ABV2QX85</accession>
<proteinExistence type="predicted"/>
<evidence type="ECO:0008006" key="4">
    <source>
        <dbReference type="Google" id="ProtNLM"/>
    </source>
</evidence>
<feature type="transmembrane region" description="Helical" evidence="1">
    <location>
        <begin position="97"/>
        <end position="113"/>
    </location>
</feature>
<sequence>MDMPLIGALVAISAFWVIFGLRRPEGVYQYPFLAGATFLGFIAPQFPAMADDPFLPGGAVTRAALFAILCITACGLGWQLTLPRVAGKPWRFDEKKLLIVSGVLSLAGAYFYFKVSHLPPEIKYSIYTGMPVVYLFFAKLLNYGFAIALICGARRMSIAALSIIAFDTLFYAERILLLGRRSETAEFVFLIGLAWWFQRRRAAPRLLTSGLVMFGAIAMNSAGDYRAITTESEDSGWSDLLKINVLANFAEVVAHGGPEVRNAVLRLESASDTQSFDFGLFHWNTLVFNYVPAQLVGSALKESLTLSFDDQIARDYAPPIGSTETGLADAFASFGYLGAVKFLLIGFGMRRIYDAADSGSTGWQIAYPLILAPAMLAITHHTQWPISALVHMALFLLPALLLARIRQPSPSWVAGTAGSPS</sequence>
<feature type="transmembrane region" description="Helical" evidence="1">
    <location>
        <begin position="384"/>
        <end position="403"/>
    </location>
</feature>
<organism evidence="2 3">
    <name type="scientific">Kaistia defluvii</name>
    <dbReference type="NCBI Taxonomy" id="410841"/>
    <lineage>
        <taxon>Bacteria</taxon>
        <taxon>Pseudomonadati</taxon>
        <taxon>Pseudomonadota</taxon>
        <taxon>Alphaproteobacteria</taxon>
        <taxon>Hyphomicrobiales</taxon>
        <taxon>Kaistiaceae</taxon>
        <taxon>Kaistia</taxon>
    </lineage>
</organism>
<gene>
    <name evidence="2" type="ORF">ABIE08_001031</name>
</gene>
<feature type="transmembrane region" description="Helical" evidence="1">
    <location>
        <begin position="28"/>
        <end position="48"/>
    </location>
</feature>
<feature type="transmembrane region" description="Helical" evidence="1">
    <location>
        <begin position="133"/>
        <end position="153"/>
    </location>
</feature>
<feature type="transmembrane region" description="Helical" evidence="1">
    <location>
        <begin position="330"/>
        <end position="349"/>
    </location>
</feature>
<keyword evidence="1" id="KW-0812">Transmembrane</keyword>
<feature type="transmembrane region" description="Helical" evidence="1">
    <location>
        <begin position="54"/>
        <end position="76"/>
    </location>
</feature>
<name>A0ABV2QX85_9HYPH</name>
<keyword evidence="1" id="KW-1133">Transmembrane helix</keyword>
<dbReference type="EMBL" id="JBEPSM010000001">
    <property type="protein sequence ID" value="MET4633118.1"/>
    <property type="molecule type" value="Genomic_DNA"/>
</dbReference>
<dbReference type="RefSeq" id="WP_354549253.1">
    <property type="nucleotide sequence ID" value="NZ_JBEPSM010000001.1"/>
</dbReference>
<evidence type="ECO:0000313" key="2">
    <source>
        <dbReference type="EMBL" id="MET4633118.1"/>
    </source>
</evidence>
<feature type="transmembrane region" description="Helical" evidence="1">
    <location>
        <begin position="361"/>
        <end position="378"/>
    </location>
</feature>